<reference evidence="2 3" key="1">
    <citation type="submission" date="2014-07" db="EMBL/GenBank/DDBJ databases">
        <authorList>
            <person name="McCorrison J."/>
            <person name="Sanka R."/>
            <person name="Torralba M."/>
            <person name="Gillis M."/>
            <person name="Haft D.H."/>
            <person name="Methe B."/>
            <person name="Sutton G."/>
            <person name="Nelson K.E."/>
        </authorList>
    </citation>
    <scope>NUCLEOTIDE SEQUENCE [LARGE SCALE GENOMIC DNA]</scope>
    <source>
        <strain evidence="2 3">DNF00424</strain>
    </source>
</reference>
<feature type="compositionally biased region" description="Basic residues" evidence="1">
    <location>
        <begin position="1"/>
        <end position="13"/>
    </location>
</feature>
<proteinExistence type="predicted"/>
<evidence type="ECO:0000313" key="3">
    <source>
        <dbReference type="Proteomes" id="UP000029533"/>
    </source>
</evidence>
<accession>A0AAW3FI49</accession>
<gene>
    <name evidence="2" type="ORF">HMPREF2132_00215</name>
</gene>
<feature type="region of interest" description="Disordered" evidence="1">
    <location>
        <begin position="1"/>
        <end position="31"/>
    </location>
</feature>
<dbReference type="Proteomes" id="UP000029533">
    <property type="component" value="Unassembled WGS sequence"/>
</dbReference>
<organism evidence="2 3">
    <name type="scientific">Prevotella histicola JCM 15637 = DNF00424</name>
    <dbReference type="NCBI Taxonomy" id="1236504"/>
    <lineage>
        <taxon>Bacteria</taxon>
        <taxon>Pseudomonadati</taxon>
        <taxon>Bacteroidota</taxon>
        <taxon>Bacteroidia</taxon>
        <taxon>Bacteroidales</taxon>
        <taxon>Prevotellaceae</taxon>
        <taxon>Prevotella</taxon>
    </lineage>
</organism>
<comment type="caution">
    <text evidence="2">The sequence shown here is derived from an EMBL/GenBank/DDBJ whole genome shotgun (WGS) entry which is preliminary data.</text>
</comment>
<dbReference type="AlphaFoldDB" id="A0AAW3FI49"/>
<dbReference type="EMBL" id="JRNJ01000002">
    <property type="protein sequence ID" value="KGF31124.1"/>
    <property type="molecule type" value="Genomic_DNA"/>
</dbReference>
<evidence type="ECO:0000256" key="1">
    <source>
        <dbReference type="SAM" id="MobiDB-lite"/>
    </source>
</evidence>
<name>A0AAW3FI49_9BACT</name>
<evidence type="ECO:0000313" key="2">
    <source>
        <dbReference type="EMBL" id="KGF31124.1"/>
    </source>
</evidence>
<protein>
    <submittedName>
        <fullName evidence="2">Uncharacterized protein</fullName>
    </submittedName>
</protein>
<feature type="compositionally biased region" description="Basic and acidic residues" evidence="1">
    <location>
        <begin position="21"/>
        <end position="31"/>
    </location>
</feature>
<sequence>MTKRTAKPKKRGGLPKPLQRRGCEREREDRRRLTTALRKEGMCLTGYGMLGVGEMEGGSLKLKVHGLNSKDLRFRVQKICFVAFNPFTCQSPGSSVCGH</sequence>
<dbReference type="RefSeq" id="WP_156098222.1">
    <property type="nucleotide sequence ID" value="NZ_JRNJ01000002.1"/>
</dbReference>